<dbReference type="GO" id="GO:0005777">
    <property type="term" value="C:peroxisome"/>
    <property type="evidence" value="ECO:0007669"/>
    <property type="project" value="TreeGrafter"/>
</dbReference>
<keyword evidence="4 13" id="KW-0444">Lipid biosynthesis</keyword>
<dbReference type="UniPathway" id="UPA00057">
    <property type="reaction ID" value="UER00099"/>
</dbReference>
<evidence type="ECO:0000313" key="15">
    <source>
        <dbReference type="EMBL" id="RKP05807.1"/>
    </source>
</evidence>
<evidence type="ECO:0000256" key="11">
    <source>
        <dbReference type="ARBA" id="ARBA00023221"/>
    </source>
</evidence>
<dbReference type="InterPro" id="IPR035102">
    <property type="entry name" value="Phosphomevalonate_kinase"/>
</dbReference>
<dbReference type="InterPro" id="IPR016005">
    <property type="entry name" value="Erg8"/>
</dbReference>
<evidence type="ECO:0000256" key="8">
    <source>
        <dbReference type="ARBA" id="ARBA00022840"/>
    </source>
</evidence>
<dbReference type="Gene3D" id="3.30.70.890">
    <property type="entry name" value="GHMP kinase, C-terminal domain"/>
    <property type="match status" value="1"/>
</dbReference>
<evidence type="ECO:0000256" key="5">
    <source>
        <dbReference type="ARBA" id="ARBA00022679"/>
    </source>
</evidence>
<dbReference type="EC" id="2.7.4.2" evidence="3 13"/>
<dbReference type="NCBIfam" id="TIGR01219">
    <property type="entry name" value="Pmev_kin_ERG8"/>
    <property type="match status" value="1"/>
</dbReference>
<evidence type="ECO:0000256" key="9">
    <source>
        <dbReference type="ARBA" id="ARBA00022955"/>
    </source>
</evidence>
<evidence type="ECO:0000259" key="14">
    <source>
        <dbReference type="Pfam" id="PF00288"/>
    </source>
</evidence>
<dbReference type="PIRSF" id="PIRSF017288">
    <property type="entry name" value="PMK_GHMP_euk"/>
    <property type="match status" value="1"/>
</dbReference>
<evidence type="ECO:0000256" key="10">
    <source>
        <dbReference type="ARBA" id="ARBA00023098"/>
    </source>
</evidence>
<keyword evidence="10 13" id="KW-0443">Lipid metabolism</keyword>
<evidence type="ECO:0000256" key="6">
    <source>
        <dbReference type="ARBA" id="ARBA00022741"/>
    </source>
</evidence>
<dbReference type="OrthoDB" id="10262935at2759"/>
<protein>
    <recommendedName>
        <fullName evidence="3 13">Phosphomevalonate kinase</fullName>
        <ecNumber evidence="3 13">2.7.4.2</ecNumber>
    </recommendedName>
</protein>
<dbReference type="EMBL" id="KZ993027">
    <property type="protein sequence ID" value="RKP05807.1"/>
    <property type="molecule type" value="Genomic_DNA"/>
</dbReference>
<evidence type="ECO:0000256" key="1">
    <source>
        <dbReference type="ARBA" id="ARBA00005017"/>
    </source>
</evidence>
<evidence type="ECO:0000256" key="13">
    <source>
        <dbReference type="PIRNR" id="PIRNR017288"/>
    </source>
</evidence>
<gene>
    <name evidence="15" type="ORF">THASP1DRAFT_32358</name>
</gene>
<reference evidence="16" key="1">
    <citation type="journal article" date="2018" name="Nat. Microbiol.">
        <title>Leveraging single-cell genomics to expand the fungal tree of life.</title>
        <authorList>
            <person name="Ahrendt S.R."/>
            <person name="Quandt C.A."/>
            <person name="Ciobanu D."/>
            <person name="Clum A."/>
            <person name="Salamov A."/>
            <person name="Andreopoulos B."/>
            <person name="Cheng J.F."/>
            <person name="Woyke T."/>
            <person name="Pelin A."/>
            <person name="Henrissat B."/>
            <person name="Reynolds N.K."/>
            <person name="Benny G.L."/>
            <person name="Smith M.E."/>
            <person name="James T.Y."/>
            <person name="Grigoriev I.V."/>
        </authorList>
    </citation>
    <scope>NUCLEOTIDE SEQUENCE [LARGE SCALE GENOMIC DNA]</scope>
    <source>
        <strain evidence="16">RSA 1356</strain>
    </source>
</reference>
<keyword evidence="9 13" id="KW-0752">Steroid biosynthesis</keyword>
<dbReference type="InterPro" id="IPR006204">
    <property type="entry name" value="GHMP_kinase_N_dom"/>
</dbReference>
<dbReference type="Proteomes" id="UP000271241">
    <property type="component" value="Unassembled WGS sequence"/>
</dbReference>
<keyword evidence="16" id="KW-1185">Reference proteome</keyword>
<dbReference type="InterPro" id="IPR036554">
    <property type="entry name" value="GHMP_kinase_C_sf"/>
</dbReference>
<keyword evidence="11 13" id="KW-0753">Steroid metabolism</keyword>
<dbReference type="PANTHER" id="PTHR31814:SF2">
    <property type="entry name" value="PHOSPHOMEVALONATE KINASE"/>
    <property type="match status" value="1"/>
</dbReference>
<dbReference type="GO" id="GO:0004631">
    <property type="term" value="F:phosphomevalonate kinase activity"/>
    <property type="evidence" value="ECO:0007669"/>
    <property type="project" value="UniProtKB-UniRule"/>
</dbReference>
<dbReference type="PANTHER" id="PTHR31814">
    <property type="match status" value="1"/>
</dbReference>
<dbReference type="GO" id="GO:0005840">
    <property type="term" value="C:ribosome"/>
    <property type="evidence" value="ECO:0007669"/>
    <property type="project" value="UniProtKB-KW"/>
</dbReference>
<proteinExistence type="inferred from homology"/>
<dbReference type="InterPro" id="IPR014721">
    <property type="entry name" value="Ribsml_uS5_D2-typ_fold_subgr"/>
</dbReference>
<dbReference type="Gene3D" id="3.30.230.10">
    <property type="match status" value="1"/>
</dbReference>
<dbReference type="GO" id="GO:0005524">
    <property type="term" value="F:ATP binding"/>
    <property type="evidence" value="ECO:0007669"/>
    <property type="project" value="UniProtKB-UniRule"/>
</dbReference>
<keyword evidence="5 13" id="KW-0808">Transferase</keyword>
<keyword evidence="15" id="KW-0689">Ribosomal protein</keyword>
<accession>A0A4P9XJ86</accession>
<name>A0A4P9XJ86_9FUNG</name>
<feature type="domain" description="GHMP kinase N-terminal" evidence="14">
    <location>
        <begin position="177"/>
        <end position="240"/>
    </location>
</feature>
<keyword evidence="8" id="KW-0067">ATP-binding</keyword>
<evidence type="ECO:0000256" key="2">
    <source>
        <dbReference type="ARBA" id="ARBA00006495"/>
    </source>
</evidence>
<dbReference type="SUPFAM" id="SSF54211">
    <property type="entry name" value="Ribosomal protein S5 domain 2-like"/>
    <property type="match status" value="1"/>
</dbReference>
<comment type="similarity">
    <text evidence="2 13">Belongs to the GHMP kinase family. Mevalonate kinase subfamily.</text>
</comment>
<dbReference type="STRING" id="78915.A0A4P9XJ86"/>
<evidence type="ECO:0000256" key="12">
    <source>
        <dbReference type="ARBA" id="ARBA00029326"/>
    </source>
</evidence>
<dbReference type="GO" id="GO:0019287">
    <property type="term" value="P:isopentenyl diphosphate biosynthetic process, mevalonate pathway"/>
    <property type="evidence" value="ECO:0007669"/>
    <property type="project" value="UniProtKB-UniRule"/>
</dbReference>
<keyword evidence="15" id="KW-0687">Ribonucleoprotein</keyword>
<evidence type="ECO:0000256" key="7">
    <source>
        <dbReference type="ARBA" id="ARBA00022777"/>
    </source>
</evidence>
<dbReference type="AlphaFoldDB" id="A0A4P9XJ86"/>
<evidence type="ECO:0000256" key="4">
    <source>
        <dbReference type="ARBA" id="ARBA00022516"/>
    </source>
</evidence>
<evidence type="ECO:0000313" key="16">
    <source>
        <dbReference type="Proteomes" id="UP000271241"/>
    </source>
</evidence>
<dbReference type="Pfam" id="PF00288">
    <property type="entry name" value="GHMP_kinases_N"/>
    <property type="match status" value="1"/>
</dbReference>
<organism evidence="15 16">
    <name type="scientific">Thamnocephalis sphaerospora</name>
    <dbReference type="NCBI Taxonomy" id="78915"/>
    <lineage>
        <taxon>Eukaryota</taxon>
        <taxon>Fungi</taxon>
        <taxon>Fungi incertae sedis</taxon>
        <taxon>Zoopagomycota</taxon>
        <taxon>Zoopagomycotina</taxon>
        <taxon>Zoopagomycetes</taxon>
        <taxon>Zoopagales</taxon>
        <taxon>Sigmoideomycetaceae</taxon>
        <taxon>Thamnocephalis</taxon>
    </lineage>
</organism>
<dbReference type="InterPro" id="IPR020568">
    <property type="entry name" value="Ribosomal_Su5_D2-typ_SF"/>
</dbReference>
<keyword evidence="6" id="KW-0547">Nucleotide-binding</keyword>
<comment type="catalytic activity">
    <reaction evidence="12">
        <text>(R)-5-phosphomevalonate + ATP = (R)-5-diphosphomevalonate + ADP</text>
        <dbReference type="Rhea" id="RHEA:16341"/>
        <dbReference type="ChEBI" id="CHEBI:30616"/>
        <dbReference type="ChEBI" id="CHEBI:57557"/>
        <dbReference type="ChEBI" id="CHEBI:58146"/>
        <dbReference type="ChEBI" id="CHEBI:456216"/>
        <dbReference type="EC" id="2.7.4.2"/>
    </reaction>
    <physiologicalReaction direction="left-to-right" evidence="12">
        <dbReference type="Rhea" id="RHEA:16342"/>
    </physiologicalReaction>
</comment>
<sequence length="489" mass="52443">MATSAVAVSAPGKVLITGGYLVLDPAYRGLVLGTDARFYAIVRAAPASTPTSQSGAAITVHVDAPQFTGARWTYALTASEDIPWRFDDLTAQAVGRNPFVQTVLRLTLAYAARQLSATAWRQKLAEYAQMHVTILGDNDFYSQRQQLATRGLPVSRDALASLPRFCATGSSLRDVHKTGLGSSAALTTALVAALLLCFDVAHPDNPDGRRIAHNLAQACHCYAQGKVGSGFDVSSAVFAGHAYRRFAPAILSEFLAASEDDQQTLISTLINDQDRRWNSVVDAFHLPPGLTLVMADVDAGSHTPSMVSKVLAWRKAHPEAADALWKDLNAHNEHVLELLRALYAHHDADSATYQATLDACRALPAEEWSTLPSSNVIHTLSEIQAAFQNVRMLLRRMGELAGVPVEPVGQTRLLDACQAIPGVVMAGVPGAGGDDAVFCILLSGDKVEQAIASLWSTWTEARVTPLLCAEAADGIRAEDWKQLEPSTSQ</sequence>
<keyword evidence="7 13" id="KW-0418">Kinase</keyword>
<comment type="pathway">
    <text evidence="1 13">Isoprenoid biosynthesis; isopentenyl diphosphate biosynthesis via mevalonate pathway; isopentenyl diphosphate from (R)-mevalonate: step 2/3.</text>
</comment>
<dbReference type="GO" id="GO:0010142">
    <property type="term" value="P:farnesyl diphosphate biosynthetic process, mevalonate pathway"/>
    <property type="evidence" value="ECO:0007669"/>
    <property type="project" value="TreeGrafter"/>
</dbReference>
<dbReference type="GO" id="GO:0006696">
    <property type="term" value="P:ergosterol biosynthetic process"/>
    <property type="evidence" value="ECO:0007669"/>
    <property type="project" value="TreeGrafter"/>
</dbReference>
<evidence type="ECO:0000256" key="3">
    <source>
        <dbReference type="ARBA" id="ARBA00012958"/>
    </source>
</evidence>